<evidence type="ECO:0000313" key="3">
    <source>
        <dbReference type="EMBL" id="PKS11585.1"/>
    </source>
</evidence>
<sequence>MAETETLEQSQSEAPEPVLQNGVDTPEIHETAGEETCSAPPNIDFVTLAMFIIGKSHLYDIEFLPPTPPVHNVPGGAGTYAALGARLLSPPPLSSSIGWIVDKGSDFPPYLTTLIDSWETSAILRLDEDRLTTRAWNGYKAVGKRDFKYMTPKRRLHADDLPLHLLQAKAFHLVCSPGRCQEIVADITKLRKKIMPPGEYSRPFIIWEPVPDKCTPDELLACTNTLPVVDICSPNHSELAGFMGDDGLDPVTGEISTASVERHVEQLLASLCLQSFTLVIRAAEKGCYIARNGGRRRNPHRSGLKRSKKELLHGGLRPDIDMEALFAGLMQDDDGSIAREEIEVDPGVEKWIPAYHQDATKVVDPTGGGNAFLGALSLALARGQSIEEAAVWGSIAASFVIEQVGLPTLGKDEEGQEVWNGVKVKDRLEEFRQRLSRGRMS</sequence>
<comment type="caution">
    <text evidence="3">The sequence shown here is derived from an EMBL/GenBank/DDBJ whole genome shotgun (WGS) entry which is preliminary data.</text>
</comment>
<feature type="region of interest" description="Disordered" evidence="1">
    <location>
        <begin position="1"/>
        <end position="23"/>
    </location>
</feature>
<feature type="domain" description="Carbohydrate kinase PfkB" evidence="2">
    <location>
        <begin position="358"/>
        <end position="405"/>
    </location>
</feature>
<dbReference type="STRING" id="41688.A0A2N3NGN3"/>
<dbReference type="InterPro" id="IPR029056">
    <property type="entry name" value="Ribokinase-like"/>
</dbReference>
<evidence type="ECO:0000256" key="1">
    <source>
        <dbReference type="SAM" id="MobiDB-lite"/>
    </source>
</evidence>
<dbReference type="InParanoid" id="A0A2N3NGN3"/>
<evidence type="ECO:0000313" key="4">
    <source>
        <dbReference type="Proteomes" id="UP000233524"/>
    </source>
</evidence>
<proteinExistence type="predicted"/>
<dbReference type="PANTHER" id="PTHR47098:SF2">
    <property type="entry name" value="PROTEIN MAK32"/>
    <property type="match status" value="1"/>
</dbReference>
<keyword evidence="4" id="KW-1185">Reference proteome</keyword>
<dbReference type="VEuPathDB" id="FungiDB:jhhlp_003350"/>
<evidence type="ECO:0000259" key="2">
    <source>
        <dbReference type="Pfam" id="PF00294"/>
    </source>
</evidence>
<dbReference type="Pfam" id="PF00294">
    <property type="entry name" value="PfkB"/>
    <property type="match status" value="1"/>
</dbReference>
<organism evidence="3 4">
    <name type="scientific">Lomentospora prolificans</name>
    <dbReference type="NCBI Taxonomy" id="41688"/>
    <lineage>
        <taxon>Eukaryota</taxon>
        <taxon>Fungi</taxon>
        <taxon>Dikarya</taxon>
        <taxon>Ascomycota</taxon>
        <taxon>Pezizomycotina</taxon>
        <taxon>Sordariomycetes</taxon>
        <taxon>Hypocreomycetidae</taxon>
        <taxon>Microascales</taxon>
        <taxon>Microascaceae</taxon>
        <taxon>Lomentospora</taxon>
    </lineage>
</organism>
<name>A0A2N3NGN3_9PEZI</name>
<gene>
    <name evidence="3" type="ORF">jhhlp_003350</name>
</gene>
<dbReference type="EMBL" id="NLAX01000008">
    <property type="protein sequence ID" value="PKS11585.1"/>
    <property type="molecule type" value="Genomic_DNA"/>
</dbReference>
<dbReference type="OrthoDB" id="497927at2759"/>
<dbReference type="Gene3D" id="3.40.1190.20">
    <property type="match status" value="1"/>
</dbReference>
<protein>
    <recommendedName>
        <fullName evidence="2">Carbohydrate kinase PfkB domain-containing protein</fullName>
    </recommendedName>
</protein>
<dbReference type="Proteomes" id="UP000233524">
    <property type="component" value="Unassembled WGS sequence"/>
</dbReference>
<accession>A0A2N3NGN3</accession>
<reference evidence="3 4" key="1">
    <citation type="journal article" date="2017" name="G3 (Bethesda)">
        <title>First Draft Genome Sequence of the Pathogenic Fungus Lomentospora prolificans (Formerly Scedosporium prolificans).</title>
        <authorList>
            <person name="Luo R."/>
            <person name="Zimin A."/>
            <person name="Workman R."/>
            <person name="Fan Y."/>
            <person name="Pertea G."/>
            <person name="Grossman N."/>
            <person name="Wear M.P."/>
            <person name="Jia B."/>
            <person name="Miller H."/>
            <person name="Casadevall A."/>
            <person name="Timp W."/>
            <person name="Zhang S.X."/>
            <person name="Salzberg S.L."/>
        </authorList>
    </citation>
    <scope>NUCLEOTIDE SEQUENCE [LARGE SCALE GENOMIC DNA]</scope>
    <source>
        <strain evidence="3 4">JHH-5317</strain>
    </source>
</reference>
<dbReference type="SUPFAM" id="SSF53613">
    <property type="entry name" value="Ribokinase-like"/>
    <property type="match status" value="1"/>
</dbReference>
<dbReference type="FunCoup" id="A0A2N3NGN3">
    <property type="interactions" value="11"/>
</dbReference>
<dbReference type="InterPro" id="IPR011611">
    <property type="entry name" value="PfkB_dom"/>
</dbReference>
<dbReference type="AlphaFoldDB" id="A0A2N3NGN3"/>
<dbReference type="PANTHER" id="PTHR47098">
    <property type="entry name" value="PROTEIN MAK32"/>
    <property type="match status" value="1"/>
</dbReference>